<comment type="caution">
    <text evidence="1">The sequence shown here is derived from an EMBL/GenBank/DDBJ whole genome shotgun (WGS) entry which is preliminary data.</text>
</comment>
<dbReference type="Proteomes" id="UP001148786">
    <property type="component" value="Unassembled WGS sequence"/>
</dbReference>
<dbReference type="OrthoDB" id="2906986at2759"/>
<organism evidence="1 2">
    <name type="scientific">Agrocybe chaxingu</name>
    <dbReference type="NCBI Taxonomy" id="84603"/>
    <lineage>
        <taxon>Eukaryota</taxon>
        <taxon>Fungi</taxon>
        <taxon>Dikarya</taxon>
        <taxon>Basidiomycota</taxon>
        <taxon>Agaricomycotina</taxon>
        <taxon>Agaricomycetes</taxon>
        <taxon>Agaricomycetidae</taxon>
        <taxon>Agaricales</taxon>
        <taxon>Agaricineae</taxon>
        <taxon>Strophariaceae</taxon>
        <taxon>Agrocybe</taxon>
    </lineage>
</organism>
<protein>
    <submittedName>
        <fullName evidence="1">Uncharacterized protein</fullName>
    </submittedName>
</protein>
<dbReference type="EMBL" id="JANKHO010000087">
    <property type="protein sequence ID" value="KAJ3515631.1"/>
    <property type="molecule type" value="Genomic_DNA"/>
</dbReference>
<evidence type="ECO:0000313" key="1">
    <source>
        <dbReference type="EMBL" id="KAJ3515631.1"/>
    </source>
</evidence>
<evidence type="ECO:0000313" key="2">
    <source>
        <dbReference type="Proteomes" id="UP001148786"/>
    </source>
</evidence>
<proteinExistence type="predicted"/>
<name>A0A9W8MZP3_9AGAR</name>
<keyword evidence="2" id="KW-1185">Reference proteome</keyword>
<gene>
    <name evidence="1" type="ORF">NLJ89_g1641</name>
</gene>
<reference evidence="1" key="1">
    <citation type="submission" date="2022-07" db="EMBL/GenBank/DDBJ databases">
        <title>Genome Sequence of Agrocybe chaxingu.</title>
        <authorList>
            <person name="Buettner E."/>
        </authorList>
    </citation>
    <scope>NUCLEOTIDE SEQUENCE</scope>
    <source>
        <strain evidence="1">MP-N11</strain>
    </source>
</reference>
<dbReference type="AlphaFoldDB" id="A0A9W8MZP3"/>
<accession>A0A9W8MZP3</accession>
<sequence>MLKLLRKWTARLTNPSDPPLLPLDIMELIIDELGNYRDNPECLQALLAYSLASRSLTQRFQHHVFSHIVLSMTRESEPAARLMHRIKALNYITETKPSLRVHIRSFQLAIRGSVEIIRQILESPHTISTLRMLSGVRPRP</sequence>